<dbReference type="AlphaFoldDB" id="A0A9W7D7C6"/>
<dbReference type="EMBL" id="BSXT01006769">
    <property type="protein sequence ID" value="GMF63014.1"/>
    <property type="molecule type" value="Genomic_DNA"/>
</dbReference>
<comment type="caution">
    <text evidence="2">The sequence shown here is derived from an EMBL/GenBank/DDBJ whole genome shotgun (WGS) entry which is preliminary data.</text>
</comment>
<accession>A0A9W7D7C6</accession>
<feature type="compositionally biased region" description="Low complexity" evidence="1">
    <location>
        <begin position="127"/>
        <end position="168"/>
    </location>
</feature>
<feature type="region of interest" description="Disordered" evidence="1">
    <location>
        <begin position="28"/>
        <end position="98"/>
    </location>
</feature>
<feature type="compositionally biased region" description="Polar residues" evidence="1">
    <location>
        <begin position="32"/>
        <end position="49"/>
    </location>
</feature>
<protein>
    <submittedName>
        <fullName evidence="2">Unnamed protein product</fullName>
    </submittedName>
</protein>
<feature type="region of interest" description="Disordered" evidence="1">
    <location>
        <begin position="127"/>
        <end position="187"/>
    </location>
</feature>
<evidence type="ECO:0000313" key="3">
    <source>
        <dbReference type="Proteomes" id="UP001165121"/>
    </source>
</evidence>
<sequence length="187" mass="19281">MDTFSCDFSAEIDDSASSHCFRWLGEFYPPSTRRTSSEAIKSSAGSTSKSGRKSPAKAAAGSSRRAPLNSAASPKSTSIVAPAPSITGSNRSQRTSAMNARAINNLEFQALEASDAEVLGWSSGAANAAGRATPASSPLVIDSPSSPVVIPTPTPVGSSSSQPQSSSDDSADDEVALQRSRRLRKTS</sequence>
<reference evidence="2" key="1">
    <citation type="submission" date="2023-04" db="EMBL/GenBank/DDBJ databases">
        <title>Phytophthora fragariaefolia NBRC 109709.</title>
        <authorList>
            <person name="Ichikawa N."/>
            <person name="Sato H."/>
            <person name="Tonouchi N."/>
        </authorList>
    </citation>
    <scope>NUCLEOTIDE SEQUENCE</scope>
    <source>
        <strain evidence="2">NBRC 109709</strain>
    </source>
</reference>
<dbReference type="Proteomes" id="UP001165121">
    <property type="component" value="Unassembled WGS sequence"/>
</dbReference>
<evidence type="ECO:0000313" key="2">
    <source>
        <dbReference type="EMBL" id="GMF63014.1"/>
    </source>
</evidence>
<name>A0A9W7D7C6_9STRA</name>
<organism evidence="2 3">
    <name type="scientific">Phytophthora fragariaefolia</name>
    <dbReference type="NCBI Taxonomy" id="1490495"/>
    <lineage>
        <taxon>Eukaryota</taxon>
        <taxon>Sar</taxon>
        <taxon>Stramenopiles</taxon>
        <taxon>Oomycota</taxon>
        <taxon>Peronosporomycetes</taxon>
        <taxon>Peronosporales</taxon>
        <taxon>Peronosporaceae</taxon>
        <taxon>Phytophthora</taxon>
    </lineage>
</organism>
<feature type="compositionally biased region" description="Polar residues" evidence="1">
    <location>
        <begin position="86"/>
        <end position="98"/>
    </location>
</feature>
<feature type="compositionally biased region" description="Polar residues" evidence="1">
    <location>
        <begin position="70"/>
        <end position="79"/>
    </location>
</feature>
<proteinExistence type="predicted"/>
<evidence type="ECO:0000256" key="1">
    <source>
        <dbReference type="SAM" id="MobiDB-lite"/>
    </source>
</evidence>
<keyword evidence="3" id="KW-1185">Reference proteome</keyword>
<gene>
    <name evidence="2" type="ORF">Pfra01_002750600</name>
</gene>